<comment type="caution">
    <text evidence="7">The sequence shown here is derived from an EMBL/GenBank/DDBJ whole genome shotgun (WGS) entry which is preliminary data.</text>
</comment>
<feature type="transmembrane region" description="Helical" evidence="5">
    <location>
        <begin position="20"/>
        <end position="39"/>
    </location>
</feature>
<proteinExistence type="predicted"/>
<name>A0ABU4GV00_9CLOT</name>
<comment type="subcellular location">
    <subcellularLocation>
        <location evidence="1">Membrane</location>
        <topology evidence="1">Multi-pass membrane protein</topology>
    </subcellularLocation>
</comment>
<feature type="transmembrane region" description="Helical" evidence="5">
    <location>
        <begin position="297"/>
        <end position="318"/>
    </location>
</feature>
<dbReference type="Pfam" id="PF12698">
    <property type="entry name" value="ABC2_membrane_3"/>
    <property type="match status" value="1"/>
</dbReference>
<protein>
    <submittedName>
        <fullName evidence="7">ABC transporter permease</fullName>
    </submittedName>
</protein>
<gene>
    <name evidence="7" type="ORF">RZO55_24690</name>
</gene>
<organism evidence="7 8">
    <name type="scientific">Clostridium boliviensis</name>
    <dbReference type="NCBI Taxonomy" id="318465"/>
    <lineage>
        <taxon>Bacteria</taxon>
        <taxon>Bacillati</taxon>
        <taxon>Bacillota</taxon>
        <taxon>Clostridia</taxon>
        <taxon>Eubacteriales</taxon>
        <taxon>Clostridiaceae</taxon>
        <taxon>Clostridium</taxon>
    </lineage>
</organism>
<sequence length="326" mass="36636">MRTFITTLTNIYERTIPRLVSMILLTVFTLASMVLAVHLTGVQQVKGRIVLVTDKSAETLPQSSARLNIVVSPEKPPYSALVEQKYDAYVTIGANGDYQIETLRDDDYKNMVLTLLKNSDAVLKDSKIPRGAGANIIGFMMMFVLMQVFANLFAFADDKEQGQLRRITTAPVSFWGYLTAHCTYCLSMFVPEYILLIVLKSCGFDIGFTLLQYAGLLAVLGLFGISFALLLYTLIDKPDNASMLGRSIVVLTSMLAGSFYLFSKKKILLDLIIKVLPQKQLMIFVEYMERGEAWHHGFSIIYVIAVSVVMFMVSCFALRMKYIKRV</sequence>
<dbReference type="RefSeq" id="WP_318066934.1">
    <property type="nucleotide sequence ID" value="NZ_JAWONS010000329.1"/>
</dbReference>
<keyword evidence="3 5" id="KW-1133">Transmembrane helix</keyword>
<dbReference type="EMBL" id="JAWONS010000329">
    <property type="protein sequence ID" value="MDW2800773.1"/>
    <property type="molecule type" value="Genomic_DNA"/>
</dbReference>
<dbReference type="Proteomes" id="UP001276854">
    <property type="component" value="Unassembled WGS sequence"/>
</dbReference>
<evidence type="ECO:0000313" key="7">
    <source>
        <dbReference type="EMBL" id="MDW2800773.1"/>
    </source>
</evidence>
<evidence type="ECO:0000256" key="2">
    <source>
        <dbReference type="ARBA" id="ARBA00022692"/>
    </source>
</evidence>
<accession>A0ABU4GV00</accession>
<reference evidence="7 8" key="1">
    <citation type="submission" date="2023-10" db="EMBL/GenBank/DDBJ databases">
        <title>A novel Glycoside Hydrolase 43-Like Enzyme from Clostrdium boliviensis is an Endo-xylanase, and a Candidate for Xylooligosaccharides Production from Different Xylan Substrates.</title>
        <authorList>
            <person name="Alvarez M.T."/>
            <person name="Rocabado-Villegas L.R."/>
            <person name="Salas-Veizaga D.M."/>
            <person name="Linares-Pasten J.A."/>
            <person name="Gudmundsdottir E.E."/>
            <person name="Hreggvidsson G.O."/>
            <person name="Adlercreutz P."/>
            <person name="Nordberg Karlsson E."/>
        </authorList>
    </citation>
    <scope>NUCLEOTIDE SEQUENCE [LARGE SCALE GENOMIC DNA]</scope>
    <source>
        <strain evidence="7 8">E-1</strain>
    </source>
</reference>
<keyword evidence="8" id="KW-1185">Reference proteome</keyword>
<feature type="transmembrane region" description="Helical" evidence="5">
    <location>
        <begin position="210"/>
        <end position="235"/>
    </location>
</feature>
<evidence type="ECO:0000256" key="3">
    <source>
        <dbReference type="ARBA" id="ARBA00022989"/>
    </source>
</evidence>
<keyword evidence="4 5" id="KW-0472">Membrane</keyword>
<feature type="transmembrane region" description="Helical" evidence="5">
    <location>
        <begin position="241"/>
        <end position="262"/>
    </location>
</feature>
<evidence type="ECO:0000313" key="8">
    <source>
        <dbReference type="Proteomes" id="UP001276854"/>
    </source>
</evidence>
<evidence type="ECO:0000256" key="1">
    <source>
        <dbReference type="ARBA" id="ARBA00004141"/>
    </source>
</evidence>
<feature type="transmembrane region" description="Helical" evidence="5">
    <location>
        <begin position="132"/>
        <end position="154"/>
    </location>
</feature>
<evidence type="ECO:0000256" key="4">
    <source>
        <dbReference type="ARBA" id="ARBA00023136"/>
    </source>
</evidence>
<feature type="transmembrane region" description="Helical" evidence="5">
    <location>
        <begin position="174"/>
        <end position="198"/>
    </location>
</feature>
<evidence type="ECO:0000256" key="5">
    <source>
        <dbReference type="SAM" id="Phobius"/>
    </source>
</evidence>
<evidence type="ECO:0000259" key="6">
    <source>
        <dbReference type="Pfam" id="PF12698"/>
    </source>
</evidence>
<feature type="domain" description="ABC-2 type transporter transmembrane" evidence="6">
    <location>
        <begin position="126"/>
        <end position="314"/>
    </location>
</feature>
<keyword evidence="2 5" id="KW-0812">Transmembrane</keyword>
<dbReference type="InterPro" id="IPR013525">
    <property type="entry name" value="ABC2_TM"/>
</dbReference>